<dbReference type="AlphaFoldDB" id="A0A0F9ESR2"/>
<gene>
    <name evidence="2" type="ORF">LCGC14_2037420</name>
</gene>
<organism evidence="2">
    <name type="scientific">marine sediment metagenome</name>
    <dbReference type="NCBI Taxonomy" id="412755"/>
    <lineage>
        <taxon>unclassified sequences</taxon>
        <taxon>metagenomes</taxon>
        <taxon>ecological metagenomes</taxon>
    </lineage>
</organism>
<accession>A0A0F9ESR2</accession>
<keyword evidence="1" id="KW-0175">Coiled coil</keyword>
<reference evidence="2" key="1">
    <citation type="journal article" date="2015" name="Nature">
        <title>Complex archaea that bridge the gap between prokaryotes and eukaryotes.</title>
        <authorList>
            <person name="Spang A."/>
            <person name="Saw J.H."/>
            <person name="Jorgensen S.L."/>
            <person name="Zaremba-Niedzwiedzka K."/>
            <person name="Martijn J."/>
            <person name="Lind A.E."/>
            <person name="van Eijk R."/>
            <person name="Schleper C."/>
            <person name="Guy L."/>
            <person name="Ettema T.J."/>
        </authorList>
    </citation>
    <scope>NUCLEOTIDE SEQUENCE</scope>
</reference>
<name>A0A0F9ESR2_9ZZZZ</name>
<proteinExistence type="predicted"/>
<feature type="coiled-coil region" evidence="1">
    <location>
        <begin position="14"/>
        <end position="48"/>
    </location>
</feature>
<evidence type="ECO:0000313" key="2">
    <source>
        <dbReference type="EMBL" id="KKL77183.1"/>
    </source>
</evidence>
<dbReference type="EMBL" id="LAZR01023826">
    <property type="protein sequence ID" value="KKL77183.1"/>
    <property type="molecule type" value="Genomic_DNA"/>
</dbReference>
<feature type="non-terminal residue" evidence="2">
    <location>
        <position position="1"/>
    </location>
</feature>
<evidence type="ECO:0000256" key="1">
    <source>
        <dbReference type="SAM" id="Coils"/>
    </source>
</evidence>
<comment type="caution">
    <text evidence="2">The sequence shown here is derived from an EMBL/GenBank/DDBJ whole genome shotgun (WGS) entry which is preliminary data.</text>
</comment>
<protein>
    <submittedName>
        <fullName evidence="2">Uncharacterized protein</fullName>
    </submittedName>
</protein>
<sequence>QSLSDITSQYRLRINELQRDLRGVSGELSDVKKRMRDVNTEIKNISSRRFNIGGISETEISNLVRKQELELQKAKFATLGLGSAEEFLRSASLLSVDSINMQTEAMKRLIETTASGKDRFEAWRISLTETIRALVSTSTELDKDVTDVVKRFQTELLGISRFDQGGTSQFTEMEANLNALTMAQDIFFGEEQQKLSFSEQLREDRINGMNESAEMAINALESERKTLDSLIETEQFWIEQQNLIRAEIDENREAIDRETKAWNERKAAMGSGLTGARALIGLSLPGGGSAFGGGPLLFGGATVADDFISRPGQPLQVFSPDDTIIGTKNTGMGGGNTFNIDITMNSTGNSVMDAQTLAREIRLQMEQ</sequence>